<protein>
    <submittedName>
        <fullName evidence="1">Uncharacterized protein</fullName>
    </submittedName>
</protein>
<accession>A0A2S2QNM6</accession>
<proteinExistence type="predicted"/>
<name>A0A2S2QNM6_9HEMI</name>
<reference evidence="1" key="1">
    <citation type="submission" date="2018-04" db="EMBL/GenBank/DDBJ databases">
        <title>Transcriptome assembly of Sipha flava.</title>
        <authorList>
            <person name="Scully E.D."/>
            <person name="Geib S.M."/>
            <person name="Palmer N.A."/>
            <person name="Koch K."/>
            <person name="Bradshaw J."/>
            <person name="Heng-Moss T."/>
            <person name="Sarath G."/>
        </authorList>
    </citation>
    <scope>NUCLEOTIDE SEQUENCE</scope>
</reference>
<gene>
    <name evidence="1" type="ORF">g.61156</name>
</gene>
<organism evidence="1">
    <name type="scientific">Sipha flava</name>
    <name type="common">yellow sugarcane aphid</name>
    <dbReference type="NCBI Taxonomy" id="143950"/>
    <lineage>
        <taxon>Eukaryota</taxon>
        <taxon>Metazoa</taxon>
        <taxon>Ecdysozoa</taxon>
        <taxon>Arthropoda</taxon>
        <taxon>Hexapoda</taxon>
        <taxon>Insecta</taxon>
        <taxon>Pterygota</taxon>
        <taxon>Neoptera</taxon>
        <taxon>Paraneoptera</taxon>
        <taxon>Hemiptera</taxon>
        <taxon>Sternorrhyncha</taxon>
        <taxon>Aphidomorpha</taxon>
        <taxon>Aphidoidea</taxon>
        <taxon>Aphididae</taxon>
        <taxon>Sipha</taxon>
    </lineage>
</organism>
<sequence>MSSMWINRLAPTHVSGHLPLNKVLVEAHSYDKNPHDRNDTRARRTPVSTTKRTITALKRKPALTTSPFLLSINVDDENNDKVKGKGVGYRVVSKILEQCCANTFTSPLFVCARDATIKCQSFKL</sequence>
<dbReference type="AlphaFoldDB" id="A0A2S2QNM6"/>
<evidence type="ECO:0000313" key="1">
    <source>
        <dbReference type="EMBL" id="MBY79348.1"/>
    </source>
</evidence>
<dbReference type="EMBL" id="GGMS01010145">
    <property type="protein sequence ID" value="MBY79348.1"/>
    <property type="molecule type" value="Transcribed_RNA"/>
</dbReference>